<comment type="caution">
    <text evidence="6">The sequence shown here is derived from an EMBL/GenBank/DDBJ whole genome shotgun (WGS) entry which is preliminary data.</text>
</comment>
<dbReference type="Pfam" id="PF00005">
    <property type="entry name" value="ABC_tran"/>
    <property type="match status" value="1"/>
</dbReference>
<dbReference type="PANTHER" id="PTHR46743:SF2">
    <property type="entry name" value="TEICHOIC ACIDS EXPORT ATP-BINDING PROTEIN TAGH"/>
    <property type="match status" value="1"/>
</dbReference>
<dbReference type="PROSITE" id="PS50893">
    <property type="entry name" value="ABC_TRANSPORTER_2"/>
    <property type="match status" value="1"/>
</dbReference>
<dbReference type="GO" id="GO:0005524">
    <property type="term" value="F:ATP binding"/>
    <property type="evidence" value="ECO:0007669"/>
    <property type="project" value="UniProtKB-KW"/>
</dbReference>
<name>A0A7C3NGS3_UNCW3</name>
<dbReference type="Gene3D" id="2.70.50.60">
    <property type="entry name" value="abc- transporter (atp binding component) like domain"/>
    <property type="match status" value="1"/>
</dbReference>
<evidence type="ECO:0000313" key="6">
    <source>
        <dbReference type="EMBL" id="HFK24006.1"/>
    </source>
</evidence>
<dbReference type="Gene3D" id="3.40.50.300">
    <property type="entry name" value="P-loop containing nucleotide triphosphate hydrolases"/>
    <property type="match status" value="1"/>
</dbReference>
<organism evidence="6">
    <name type="scientific">candidate division WOR-3 bacterium</name>
    <dbReference type="NCBI Taxonomy" id="2052148"/>
    <lineage>
        <taxon>Bacteria</taxon>
        <taxon>Bacteria division WOR-3</taxon>
    </lineage>
</organism>
<dbReference type="CDD" id="cd03220">
    <property type="entry name" value="ABC_KpsT_Wzt"/>
    <property type="match status" value="1"/>
</dbReference>
<gene>
    <name evidence="6" type="ORF">ENS15_05080</name>
</gene>
<dbReference type="InterPro" id="IPR027417">
    <property type="entry name" value="P-loop_NTPase"/>
</dbReference>
<dbReference type="SMART" id="SM00382">
    <property type="entry name" value="AAA"/>
    <property type="match status" value="1"/>
</dbReference>
<evidence type="ECO:0000256" key="4">
    <source>
        <dbReference type="ARBA" id="ARBA00022840"/>
    </source>
</evidence>
<dbReference type="PANTHER" id="PTHR46743">
    <property type="entry name" value="TEICHOIC ACIDS EXPORT ATP-BINDING PROTEIN TAGH"/>
    <property type="match status" value="1"/>
</dbReference>
<dbReference type="Pfam" id="PF14524">
    <property type="entry name" value="Wzt_C"/>
    <property type="match status" value="1"/>
</dbReference>
<evidence type="ECO:0000256" key="3">
    <source>
        <dbReference type="ARBA" id="ARBA00022741"/>
    </source>
</evidence>
<dbReference type="InterPro" id="IPR003593">
    <property type="entry name" value="AAA+_ATPase"/>
</dbReference>
<dbReference type="GO" id="GO:0016887">
    <property type="term" value="F:ATP hydrolysis activity"/>
    <property type="evidence" value="ECO:0007669"/>
    <property type="project" value="InterPro"/>
</dbReference>
<dbReference type="InterPro" id="IPR015860">
    <property type="entry name" value="ABC_transpr_TagH-like"/>
</dbReference>
<protein>
    <submittedName>
        <fullName evidence="6">ABC transporter ATP-binding protein</fullName>
    </submittedName>
</protein>
<dbReference type="CDD" id="cd10147">
    <property type="entry name" value="Wzt_C-like"/>
    <property type="match status" value="1"/>
</dbReference>
<keyword evidence="2" id="KW-0813">Transport</keyword>
<dbReference type="InterPro" id="IPR003439">
    <property type="entry name" value="ABC_transporter-like_ATP-bd"/>
</dbReference>
<proteinExistence type="inferred from homology"/>
<comment type="similarity">
    <text evidence="1">Belongs to the ABC transporter superfamily.</text>
</comment>
<dbReference type="SUPFAM" id="SSF52540">
    <property type="entry name" value="P-loop containing nucleoside triphosphate hydrolases"/>
    <property type="match status" value="1"/>
</dbReference>
<keyword evidence="4 6" id="KW-0067">ATP-binding</keyword>
<keyword evidence="3" id="KW-0547">Nucleotide-binding</keyword>
<evidence type="ECO:0000256" key="2">
    <source>
        <dbReference type="ARBA" id="ARBA00022448"/>
    </source>
</evidence>
<dbReference type="InterPro" id="IPR050683">
    <property type="entry name" value="Bact_Polysacc_Export_ATP-bd"/>
</dbReference>
<reference evidence="6" key="1">
    <citation type="journal article" date="2020" name="mSystems">
        <title>Genome- and Community-Level Interaction Insights into Carbon Utilization and Element Cycling Functions of Hydrothermarchaeota in Hydrothermal Sediment.</title>
        <authorList>
            <person name="Zhou Z."/>
            <person name="Liu Y."/>
            <person name="Xu W."/>
            <person name="Pan J."/>
            <person name="Luo Z.H."/>
            <person name="Li M."/>
        </authorList>
    </citation>
    <scope>NUCLEOTIDE SEQUENCE [LARGE SCALE GENOMIC DNA]</scope>
    <source>
        <strain evidence="6">SpSt-464</strain>
    </source>
</reference>
<dbReference type="AlphaFoldDB" id="A0A7C3NGS3"/>
<dbReference type="GO" id="GO:0016020">
    <property type="term" value="C:membrane"/>
    <property type="evidence" value="ECO:0007669"/>
    <property type="project" value="InterPro"/>
</dbReference>
<feature type="domain" description="ABC transporter" evidence="5">
    <location>
        <begin position="7"/>
        <end position="235"/>
    </location>
</feature>
<sequence>MNRNFVVSLKDVSLTYYPNIGFFKKKKIEALKNISFDVSRNEFFSIIGANGSGKTTLLSIVSKILKPDKGTIRVYGNVSSFLGLGIGFNPELTGKENIFLYGTIMGFSKKYISSIIDNVIDFSELENFIDMKVKEYSTGMYVRLAFSVAIFTKPEILIIDEVLAVGDIHFQRKCLEKVESLKNEGVTILFVSHDMGMVTRFSDRVALLDEGELVKVGDPEEVVSSYLSRKENDPIKNVIRRGSREIEITDIICENDTYSFYEKKNISFKIKYKKNGNVEKAIFGFAITDQFSNVICGPNTYDYEGKYIDVKDTGELYFSFQPLNLNPGKYYISVAFYDIFNRFPYDHIDFASSFEIVGNRKTHLGFVKIPVSWRL</sequence>
<dbReference type="EMBL" id="DSTT01000005">
    <property type="protein sequence ID" value="HFK24006.1"/>
    <property type="molecule type" value="Genomic_DNA"/>
</dbReference>
<accession>A0A7C3NGS3</accession>
<evidence type="ECO:0000256" key="1">
    <source>
        <dbReference type="ARBA" id="ARBA00005417"/>
    </source>
</evidence>
<dbReference type="InterPro" id="IPR029439">
    <property type="entry name" value="Wzt_C"/>
</dbReference>
<dbReference type="GO" id="GO:0140359">
    <property type="term" value="F:ABC-type transporter activity"/>
    <property type="evidence" value="ECO:0007669"/>
    <property type="project" value="InterPro"/>
</dbReference>
<evidence type="ECO:0000259" key="5">
    <source>
        <dbReference type="PROSITE" id="PS50893"/>
    </source>
</evidence>